<dbReference type="KEGG" id="mets:DK389_05110"/>
<dbReference type="GO" id="GO:0005524">
    <property type="term" value="F:ATP binding"/>
    <property type="evidence" value="ECO:0007669"/>
    <property type="project" value="UniProtKB-UniRule"/>
</dbReference>
<dbReference type="PANTHER" id="PTHR13822:SF10">
    <property type="entry name" value="ATP SYNTHASE EPSILON CHAIN, CHLOROPLASTIC"/>
    <property type="match status" value="1"/>
</dbReference>
<evidence type="ECO:0000256" key="10">
    <source>
        <dbReference type="HAMAP-Rule" id="MF_00530"/>
    </source>
</evidence>
<keyword evidence="10" id="KW-1003">Cell membrane</keyword>
<feature type="domain" description="ATP synthase F1 complex delta/epsilon subunit N-terminal" evidence="12">
    <location>
        <begin position="4"/>
        <end position="82"/>
    </location>
</feature>
<comment type="subcellular location">
    <subcellularLocation>
        <location evidence="10">Cell membrane</location>
        <topology evidence="10">Peripheral membrane protein</topology>
    </subcellularLocation>
    <subcellularLocation>
        <location evidence="2">Endomembrane system</location>
        <topology evidence="2">Peripheral membrane protein</topology>
    </subcellularLocation>
</comment>
<evidence type="ECO:0000313" key="14">
    <source>
        <dbReference type="Proteomes" id="UP000245926"/>
    </source>
</evidence>
<accession>A0A2U8WFR2</accession>
<evidence type="ECO:0000256" key="6">
    <source>
        <dbReference type="ARBA" id="ARBA00023065"/>
    </source>
</evidence>
<evidence type="ECO:0000256" key="9">
    <source>
        <dbReference type="ARBA" id="ARBA00023310"/>
    </source>
</evidence>
<dbReference type="NCBIfam" id="TIGR01216">
    <property type="entry name" value="ATP_synt_epsi"/>
    <property type="match status" value="1"/>
</dbReference>
<dbReference type="InterPro" id="IPR036771">
    <property type="entry name" value="ATPsynth_dsu/esu_N"/>
</dbReference>
<evidence type="ECO:0000256" key="7">
    <source>
        <dbReference type="ARBA" id="ARBA00023136"/>
    </source>
</evidence>
<keyword evidence="9 10" id="KW-0066">ATP synthesis</keyword>
<evidence type="ECO:0000256" key="2">
    <source>
        <dbReference type="ARBA" id="ARBA00004184"/>
    </source>
</evidence>
<evidence type="ECO:0000256" key="8">
    <source>
        <dbReference type="ARBA" id="ARBA00023196"/>
    </source>
</evidence>
<keyword evidence="7 10" id="KW-0472">Membrane</keyword>
<evidence type="ECO:0000256" key="4">
    <source>
        <dbReference type="ARBA" id="ARBA00022448"/>
    </source>
</evidence>
<dbReference type="PANTHER" id="PTHR13822">
    <property type="entry name" value="ATP SYNTHASE DELTA/EPSILON CHAIN"/>
    <property type="match status" value="1"/>
</dbReference>
<keyword evidence="4 10" id="KW-0813">Transport</keyword>
<keyword evidence="14" id="KW-1185">Reference proteome</keyword>
<evidence type="ECO:0000256" key="1">
    <source>
        <dbReference type="ARBA" id="ARBA00003543"/>
    </source>
</evidence>
<dbReference type="AlphaFoldDB" id="A0A2U8WFR2"/>
<proteinExistence type="inferred from homology"/>
<protein>
    <recommendedName>
        <fullName evidence="10">ATP synthase epsilon chain</fullName>
    </recommendedName>
    <alternativeName>
        <fullName evidence="10">ATP synthase F1 sector epsilon subunit</fullName>
    </alternativeName>
    <alternativeName>
        <fullName evidence="10">F-ATPase epsilon subunit</fullName>
    </alternativeName>
</protein>
<dbReference type="EMBL" id="CP029550">
    <property type="protein sequence ID" value="AWN44371.1"/>
    <property type="molecule type" value="Genomic_DNA"/>
</dbReference>
<evidence type="ECO:0000256" key="11">
    <source>
        <dbReference type="RuleBase" id="RU003656"/>
    </source>
</evidence>
<evidence type="ECO:0000256" key="3">
    <source>
        <dbReference type="ARBA" id="ARBA00005712"/>
    </source>
</evidence>
<sequence>MADLHAELVAPDRVVFAGEIRSVVLPGVEGDMTVLPGHAPLVTALHPGIVFATDTDGVGRRAFVSGGLVEVTGSRVTILAERVRPVEELTSDGLDEEILHLQMERDGTRDEAIRAQFEASISRLEEFKASLGL</sequence>
<dbReference type="CDD" id="cd12152">
    <property type="entry name" value="F1-ATPase_delta"/>
    <property type="match status" value="1"/>
</dbReference>
<dbReference type="GO" id="GO:0046933">
    <property type="term" value="F:proton-transporting ATP synthase activity, rotational mechanism"/>
    <property type="evidence" value="ECO:0007669"/>
    <property type="project" value="UniProtKB-UniRule"/>
</dbReference>
<dbReference type="HAMAP" id="MF_00530">
    <property type="entry name" value="ATP_synth_epsil_bac"/>
    <property type="match status" value="1"/>
</dbReference>
<comment type="subunit">
    <text evidence="10 11">F-type ATPases have 2 components, CF(1) - the catalytic core - and CF(0) - the membrane proton channel. CF(1) has five subunits: alpha(3), beta(3), gamma(1), delta(1), epsilon(1). CF(0) has three main subunits: a, b and c.</text>
</comment>
<gene>
    <name evidence="10 13" type="primary">atpC</name>
    <name evidence="13" type="ORF">DK389_05110</name>
</gene>
<dbReference type="RefSeq" id="WP_109896029.1">
    <property type="nucleotide sequence ID" value="NZ_CP029550.1"/>
</dbReference>
<dbReference type="InterPro" id="IPR020546">
    <property type="entry name" value="ATP_synth_F1_dsu/esu_N"/>
</dbReference>
<evidence type="ECO:0000313" key="13">
    <source>
        <dbReference type="EMBL" id="AWN44371.1"/>
    </source>
</evidence>
<dbReference type="NCBIfam" id="NF011323">
    <property type="entry name" value="PRK14736.1"/>
    <property type="match status" value="1"/>
</dbReference>
<comment type="function">
    <text evidence="1 10">Produces ATP from ADP in the presence of a proton gradient across the membrane.</text>
</comment>
<dbReference type="Pfam" id="PF02823">
    <property type="entry name" value="ATP-synt_DE_N"/>
    <property type="match status" value="1"/>
</dbReference>
<name>A0A2U8WFR2_9HYPH</name>
<dbReference type="GO" id="GO:0005886">
    <property type="term" value="C:plasma membrane"/>
    <property type="evidence" value="ECO:0007669"/>
    <property type="project" value="UniProtKB-SubCell"/>
</dbReference>
<evidence type="ECO:0000259" key="12">
    <source>
        <dbReference type="Pfam" id="PF02823"/>
    </source>
</evidence>
<dbReference type="Proteomes" id="UP000245926">
    <property type="component" value="Chromosome"/>
</dbReference>
<keyword evidence="8 10" id="KW-0139">CF(1)</keyword>
<reference evidence="14" key="1">
    <citation type="submission" date="2018-05" db="EMBL/GenBank/DDBJ databases">
        <title>Complete Genome Sequence of Methylobacterium sp. 17SD2-17.</title>
        <authorList>
            <person name="Srinivasan S."/>
        </authorList>
    </citation>
    <scope>NUCLEOTIDE SEQUENCE [LARGE SCALE GENOMIC DNA]</scope>
    <source>
        <strain evidence="14">17SD2-17</strain>
    </source>
</reference>
<organism evidence="13 14">
    <name type="scientific">Methylobacterium durans</name>
    <dbReference type="NCBI Taxonomy" id="2202825"/>
    <lineage>
        <taxon>Bacteria</taxon>
        <taxon>Pseudomonadati</taxon>
        <taxon>Pseudomonadota</taxon>
        <taxon>Alphaproteobacteria</taxon>
        <taxon>Hyphomicrobiales</taxon>
        <taxon>Methylobacteriaceae</taxon>
        <taxon>Methylobacterium</taxon>
    </lineage>
</organism>
<dbReference type="SUPFAM" id="SSF51344">
    <property type="entry name" value="Epsilon subunit of F1F0-ATP synthase N-terminal domain"/>
    <property type="match status" value="1"/>
</dbReference>
<dbReference type="InterPro" id="IPR001469">
    <property type="entry name" value="ATP_synth_F1_dsu/esu"/>
</dbReference>
<dbReference type="GO" id="GO:0045259">
    <property type="term" value="C:proton-transporting ATP synthase complex"/>
    <property type="evidence" value="ECO:0007669"/>
    <property type="project" value="UniProtKB-KW"/>
</dbReference>
<evidence type="ECO:0000256" key="5">
    <source>
        <dbReference type="ARBA" id="ARBA00022781"/>
    </source>
</evidence>
<keyword evidence="6 10" id="KW-0406">Ion transport</keyword>
<dbReference type="Gene3D" id="2.60.15.10">
    <property type="entry name" value="F0F1 ATP synthase delta/epsilon subunit, N-terminal"/>
    <property type="match status" value="1"/>
</dbReference>
<dbReference type="GO" id="GO:0012505">
    <property type="term" value="C:endomembrane system"/>
    <property type="evidence" value="ECO:0007669"/>
    <property type="project" value="UniProtKB-SubCell"/>
</dbReference>
<dbReference type="OrthoDB" id="9799969at2"/>
<keyword evidence="5 10" id="KW-0375">Hydrogen ion transport</keyword>
<comment type="similarity">
    <text evidence="3 10 11">Belongs to the ATPase epsilon chain family.</text>
</comment>